<sequence length="47" mass="5670">MFSYLLVLLIEQLQHYFKHNYFTYSLSRVLTNLLAVFQLLHCSFLSN</sequence>
<dbReference type="Proteomes" id="UP000095283">
    <property type="component" value="Unplaced"/>
</dbReference>
<protein>
    <submittedName>
        <fullName evidence="2">Uncharacterized protein</fullName>
    </submittedName>
</protein>
<name>A0A1I7WX70_HETBA</name>
<accession>A0A1I7WX70</accession>
<dbReference type="AlphaFoldDB" id="A0A1I7WX70"/>
<proteinExistence type="predicted"/>
<evidence type="ECO:0000313" key="1">
    <source>
        <dbReference type="Proteomes" id="UP000095283"/>
    </source>
</evidence>
<reference evidence="2" key="1">
    <citation type="submission" date="2016-11" db="UniProtKB">
        <authorList>
            <consortium name="WormBaseParasite"/>
        </authorList>
    </citation>
    <scope>IDENTIFICATION</scope>
</reference>
<evidence type="ECO:0000313" key="2">
    <source>
        <dbReference type="WBParaSite" id="Hba_09778"/>
    </source>
</evidence>
<keyword evidence="1" id="KW-1185">Reference proteome</keyword>
<dbReference type="WBParaSite" id="Hba_09778">
    <property type="protein sequence ID" value="Hba_09778"/>
    <property type="gene ID" value="Hba_09778"/>
</dbReference>
<organism evidence="1 2">
    <name type="scientific">Heterorhabditis bacteriophora</name>
    <name type="common">Entomopathogenic nematode worm</name>
    <dbReference type="NCBI Taxonomy" id="37862"/>
    <lineage>
        <taxon>Eukaryota</taxon>
        <taxon>Metazoa</taxon>
        <taxon>Ecdysozoa</taxon>
        <taxon>Nematoda</taxon>
        <taxon>Chromadorea</taxon>
        <taxon>Rhabditida</taxon>
        <taxon>Rhabditina</taxon>
        <taxon>Rhabditomorpha</taxon>
        <taxon>Strongyloidea</taxon>
        <taxon>Heterorhabditidae</taxon>
        <taxon>Heterorhabditis</taxon>
    </lineage>
</organism>